<dbReference type="GO" id="GO:0016020">
    <property type="term" value="C:membrane"/>
    <property type="evidence" value="ECO:0007669"/>
    <property type="project" value="TreeGrafter"/>
</dbReference>
<dbReference type="SUPFAM" id="SSF56801">
    <property type="entry name" value="Acetyl-CoA synthetase-like"/>
    <property type="match status" value="1"/>
</dbReference>
<keyword evidence="1" id="KW-0547">Nucleotide-binding</keyword>
<evidence type="ECO:0000313" key="4">
    <source>
        <dbReference type="EMBL" id="TCP42613.1"/>
    </source>
</evidence>
<dbReference type="CDD" id="cd05907">
    <property type="entry name" value="VL_LC_FACS_like"/>
    <property type="match status" value="1"/>
</dbReference>
<keyword evidence="5" id="KW-1185">Reference proteome</keyword>
<sequence length="598" mass="64516">MMAEHAPASEDHHAAPGVRARTLCEAFQRSAATAADRTAIRTPDGTVTISWAEYESRVARIAAALAELGVRRGATVGIMLRNMPEFHLIDAAALHLGAIPFSLYVTSAPEQLAHVLRNSECRIVFVESQFLARIHAASTPNIEHIIVVDGDEGLTLDRLEARADPGFDLASAARAVHSEDVATLIYTSGTTGPPKGVELTHANLMFAIGGCDRLAPLRTGGSLVSYLPHAHLADRLVAHYVHMATASVVTTVADPTQVIGALPSCRPSMFMAVPRVWEKLRTALLAQLRDHQSEQAIHIGLHKVRAEQNGEPVSAELMHEWKQADETVFRGIREQIGLDQTDWVISGAAPIPPTVLEFFSAIGIPICEGWGLSETTALGAINHRDAIRIGTVGRPMPNTELRLDDDGEVLVRGQHVMRGYRQDTERTAEVLDPDGWFRTGDIGKLDEHGYLVIVDRKKDIIINSAGKNMSPANIEATLLSSSELLSQACCIGDGRPFNVALLVPSPEGVAAYARTHGLLEAPFAELVAGGHLDQEISAAVARANSKLSRVEQIKGYRLLATEWLPDGDELTPTSKLKRAVIASKYADTIADLYAAGKS</sequence>
<dbReference type="Proteomes" id="UP000294911">
    <property type="component" value="Unassembled WGS sequence"/>
</dbReference>
<gene>
    <name evidence="4" type="ORF">EV191_12312</name>
</gene>
<dbReference type="GO" id="GO:0005524">
    <property type="term" value="F:ATP binding"/>
    <property type="evidence" value="ECO:0007669"/>
    <property type="project" value="UniProtKB-KW"/>
</dbReference>
<keyword evidence="2" id="KW-0067">ATP-binding</keyword>
<evidence type="ECO:0000256" key="2">
    <source>
        <dbReference type="ARBA" id="ARBA00022840"/>
    </source>
</evidence>
<dbReference type="PANTHER" id="PTHR43272:SF33">
    <property type="entry name" value="AMP-BINDING DOMAIN-CONTAINING PROTEIN-RELATED"/>
    <property type="match status" value="1"/>
</dbReference>
<evidence type="ECO:0000313" key="5">
    <source>
        <dbReference type="Proteomes" id="UP000294911"/>
    </source>
</evidence>
<dbReference type="PROSITE" id="PS00455">
    <property type="entry name" value="AMP_BINDING"/>
    <property type="match status" value="1"/>
</dbReference>
<dbReference type="InterPro" id="IPR042099">
    <property type="entry name" value="ANL_N_sf"/>
</dbReference>
<reference evidence="4 5" key="1">
    <citation type="submission" date="2019-03" db="EMBL/GenBank/DDBJ databases">
        <title>Genomic Encyclopedia of Type Strains, Phase IV (KMG-IV): sequencing the most valuable type-strain genomes for metagenomic binning, comparative biology and taxonomic classification.</title>
        <authorList>
            <person name="Goeker M."/>
        </authorList>
    </citation>
    <scope>NUCLEOTIDE SEQUENCE [LARGE SCALE GENOMIC DNA]</scope>
    <source>
        <strain evidence="4 5">DSM 45765</strain>
    </source>
</reference>
<accession>A0A4R2Q1U3</accession>
<dbReference type="InterPro" id="IPR000873">
    <property type="entry name" value="AMP-dep_synth/lig_dom"/>
</dbReference>
<dbReference type="Pfam" id="PF23562">
    <property type="entry name" value="AMP-binding_C_3"/>
    <property type="match status" value="1"/>
</dbReference>
<evidence type="ECO:0000256" key="1">
    <source>
        <dbReference type="ARBA" id="ARBA00022741"/>
    </source>
</evidence>
<dbReference type="Pfam" id="PF00501">
    <property type="entry name" value="AMP-binding"/>
    <property type="match status" value="1"/>
</dbReference>
<name>A0A4R2Q1U3_9PSEU</name>
<evidence type="ECO:0000259" key="3">
    <source>
        <dbReference type="Pfam" id="PF00501"/>
    </source>
</evidence>
<proteinExistence type="predicted"/>
<dbReference type="PANTHER" id="PTHR43272">
    <property type="entry name" value="LONG-CHAIN-FATTY-ACID--COA LIGASE"/>
    <property type="match status" value="1"/>
</dbReference>
<protein>
    <submittedName>
        <fullName evidence="4">Long-subunit acyl-CoA synthetase (AMP-forming)</fullName>
    </submittedName>
</protein>
<dbReference type="InterPro" id="IPR020845">
    <property type="entry name" value="AMP-binding_CS"/>
</dbReference>
<dbReference type="Gene3D" id="3.40.50.12780">
    <property type="entry name" value="N-terminal domain of ligase-like"/>
    <property type="match status" value="1"/>
</dbReference>
<organism evidence="4 5">
    <name type="scientific">Tamaricihabitans halophyticus</name>
    <dbReference type="NCBI Taxonomy" id="1262583"/>
    <lineage>
        <taxon>Bacteria</taxon>
        <taxon>Bacillati</taxon>
        <taxon>Actinomycetota</taxon>
        <taxon>Actinomycetes</taxon>
        <taxon>Pseudonocardiales</taxon>
        <taxon>Pseudonocardiaceae</taxon>
        <taxon>Tamaricihabitans</taxon>
    </lineage>
</organism>
<dbReference type="GO" id="GO:0004467">
    <property type="term" value="F:long-chain fatty acid-CoA ligase activity"/>
    <property type="evidence" value="ECO:0007669"/>
    <property type="project" value="TreeGrafter"/>
</dbReference>
<dbReference type="AlphaFoldDB" id="A0A4R2Q1U3"/>
<dbReference type="EMBL" id="SLXQ01000023">
    <property type="protein sequence ID" value="TCP42613.1"/>
    <property type="molecule type" value="Genomic_DNA"/>
</dbReference>
<comment type="caution">
    <text evidence="4">The sequence shown here is derived from an EMBL/GenBank/DDBJ whole genome shotgun (WGS) entry which is preliminary data.</text>
</comment>
<feature type="domain" description="AMP-dependent synthetase/ligase" evidence="3">
    <location>
        <begin position="27"/>
        <end position="420"/>
    </location>
</feature>